<keyword evidence="1 4" id="KW-0812">Transmembrane</keyword>
<dbReference type="OrthoDB" id="161814at2759"/>
<keyword evidence="4" id="KW-0187">Copper transport</keyword>
<dbReference type="EMBL" id="CAJFCJ010000011">
    <property type="protein sequence ID" value="CAD5119957.1"/>
    <property type="molecule type" value="Genomic_DNA"/>
</dbReference>
<dbReference type="AlphaFoldDB" id="A0A7I8VVG7"/>
<sequence length="181" mass="20729">MDHKHHENMSMDMTTRPMDHSKHVVEHGMKMYFHASTKAVILFEKWNIDSWQGMLGSCAVIFIIAALYEGLKVFREMLLRRSSVSVRYNTMPVPSQGNGANETCTMLSETHKTVGMKMISLPHFIQSLLHILQVVVSYFLMLIFMTYNIWLCLAVGLGAGAGYFLFSWKRSIVVDVNEHCH</sequence>
<dbReference type="Proteomes" id="UP000549394">
    <property type="component" value="Unassembled WGS sequence"/>
</dbReference>
<dbReference type="InterPro" id="IPR007274">
    <property type="entry name" value="Cop_transporter"/>
</dbReference>
<feature type="transmembrane region" description="Helical" evidence="4">
    <location>
        <begin position="147"/>
        <end position="166"/>
    </location>
</feature>
<keyword evidence="4" id="KW-0406">Ion transport</keyword>
<gene>
    <name evidence="5" type="ORF">DGYR_LOCUS8130</name>
</gene>
<dbReference type="GO" id="GO:0016020">
    <property type="term" value="C:membrane"/>
    <property type="evidence" value="ECO:0007669"/>
    <property type="project" value="UniProtKB-SubCell"/>
</dbReference>
<evidence type="ECO:0000313" key="5">
    <source>
        <dbReference type="EMBL" id="CAD5119957.1"/>
    </source>
</evidence>
<evidence type="ECO:0000256" key="3">
    <source>
        <dbReference type="ARBA" id="ARBA00023136"/>
    </source>
</evidence>
<dbReference type="PANTHER" id="PTHR12483">
    <property type="entry name" value="SOLUTE CARRIER FAMILY 31 COPPER TRANSPORTERS"/>
    <property type="match status" value="1"/>
</dbReference>
<organism evidence="5 6">
    <name type="scientific">Dimorphilus gyrociliatus</name>
    <dbReference type="NCBI Taxonomy" id="2664684"/>
    <lineage>
        <taxon>Eukaryota</taxon>
        <taxon>Metazoa</taxon>
        <taxon>Spiralia</taxon>
        <taxon>Lophotrochozoa</taxon>
        <taxon>Annelida</taxon>
        <taxon>Polychaeta</taxon>
        <taxon>Polychaeta incertae sedis</taxon>
        <taxon>Dinophilidae</taxon>
        <taxon>Dimorphilus</taxon>
    </lineage>
</organism>
<protein>
    <recommendedName>
        <fullName evidence="4">Copper transport protein</fullName>
    </recommendedName>
</protein>
<comment type="subcellular location">
    <subcellularLocation>
        <location evidence="4">Membrane</location>
        <topology evidence="4">Multi-pass membrane protein</topology>
    </subcellularLocation>
</comment>
<dbReference type="PANTHER" id="PTHR12483:SF115">
    <property type="entry name" value="COPPER TRANSPORT PROTEIN"/>
    <property type="match status" value="1"/>
</dbReference>
<comment type="similarity">
    <text evidence="4">Belongs to the copper transporter (Ctr) (TC 1.A.56) family. SLC31A subfamily.</text>
</comment>
<feature type="transmembrane region" description="Helical" evidence="4">
    <location>
        <begin position="121"/>
        <end position="141"/>
    </location>
</feature>
<keyword evidence="4" id="KW-0186">Copper</keyword>
<keyword evidence="2 4" id="KW-1133">Transmembrane helix</keyword>
<evidence type="ECO:0000256" key="1">
    <source>
        <dbReference type="ARBA" id="ARBA00022692"/>
    </source>
</evidence>
<keyword evidence="3 4" id="KW-0472">Membrane</keyword>
<name>A0A7I8VVG7_9ANNE</name>
<accession>A0A7I8VVG7</accession>
<feature type="transmembrane region" description="Helical" evidence="4">
    <location>
        <begin position="51"/>
        <end position="71"/>
    </location>
</feature>
<dbReference type="Pfam" id="PF04145">
    <property type="entry name" value="Ctr"/>
    <property type="match status" value="1"/>
</dbReference>
<reference evidence="5 6" key="1">
    <citation type="submission" date="2020-08" db="EMBL/GenBank/DDBJ databases">
        <authorList>
            <person name="Hejnol A."/>
        </authorList>
    </citation>
    <scope>NUCLEOTIDE SEQUENCE [LARGE SCALE GENOMIC DNA]</scope>
</reference>
<dbReference type="GO" id="GO:0005375">
    <property type="term" value="F:copper ion transmembrane transporter activity"/>
    <property type="evidence" value="ECO:0007669"/>
    <property type="project" value="UniProtKB-UniRule"/>
</dbReference>
<evidence type="ECO:0000256" key="4">
    <source>
        <dbReference type="RuleBase" id="RU367022"/>
    </source>
</evidence>
<proteinExistence type="inferred from homology"/>
<evidence type="ECO:0000256" key="2">
    <source>
        <dbReference type="ARBA" id="ARBA00022989"/>
    </source>
</evidence>
<keyword evidence="6" id="KW-1185">Reference proteome</keyword>
<evidence type="ECO:0000313" key="6">
    <source>
        <dbReference type="Proteomes" id="UP000549394"/>
    </source>
</evidence>
<keyword evidence="4" id="KW-0813">Transport</keyword>
<comment type="caution">
    <text evidence="5">The sequence shown here is derived from an EMBL/GenBank/DDBJ whole genome shotgun (WGS) entry which is preliminary data.</text>
</comment>